<feature type="compositionally biased region" description="Low complexity" evidence="4">
    <location>
        <begin position="816"/>
        <end position="832"/>
    </location>
</feature>
<dbReference type="InterPro" id="IPR000330">
    <property type="entry name" value="SNF2_N"/>
</dbReference>
<dbReference type="VEuPathDB" id="FungiDB:Z518_04309"/>
<sequence>MDSTDGYLAFGTIRLARISQDGSNDQWRMVGSDANDREHAHPCPALCLGEQRQWLKTQRLPHTSDNHASLRVYALPEDVSRSSRGSVKDFRKVLKFLADFIDTTSDAWDGRHDPRTPIRTYREPMSSQEESLFYIFNTLQSPDPSIDNAGSCVDSQQSMADIFRDSIHGLKTTLYPYQKRSVAAMLRKEANPAKSIDPRKPRFQDLNGTEFYFDIHEGALLLNPYLYSEPRGGILAETMGYGKTLICIALILATRGHYPKVPEGRLNILDKQVNERTPSLLELAAKTIKQAGIPWKSEFAHLEKAGYHFEHCTETLDKYEAKFAEPIFHPMTPNRLGKKREDCRILRLCYATLLIVPPNLLVQWQHEMEKHTEQDALDILVLDSSTKEIPDYKTLMRYDVVLITKARFEQEYRDDDFNQGRRLGQERFRSQLTELRWLRVICDEGHGFAGSSYRTNAMAMLDKMSIERRWVVSGTPSHSLHGVEVSLALNESQHDMGESRTGSIQTALERRKIKDTTREEVKDMERLRVMVVKFLKLQPWANQKGSDYADWKKYLAPFDAERKRRFAPALRVILQSLIVRHRIEDIDKDLYLPPLYNTTVYLEPSYYDKLSMNLFRLVLTSNAVTSERIDEDYMFHPKNRKFLNDLINNLRHSSFHWVGFTEHDVTETLRVSNTYLDNNIDRISDEDGALLTEAIMNGQRALNDPGWRAFSFFHEIGVYIQDFPEHAAQAWALHGEDSTPLLLGTVQAREAQQFVLKRVDTDDPGAGLTGAGLRAMLAARERATEEQKTRNKTLSNNNGKSPTVGAVEEPKVKNQSTSSSSLSSPPTIRPPTKSATALNSLPSTPKRSLRTSNATLPPSLMKTRILGFTSAKLNYLCSRILSLHTSERIIIFYDSNNIAFWIAEALELLSIKFLIYTNTLSVNRRAAYLATFNNAHTFRVLLMDLKQASHGLHVASASRVFIVSPIWQPSVESQAIKRAHRIGQTRPVYVETLVLRGTLEEKILKRRKQMSNAEHVKAEKSLLDDGTMNGIIRGEGFLKIAEGEEKALNHGRKLLDVPVPLFERRDQGPGRGGGDAESEESDLILGLEDEDKHAAKKRKKDNNGGKGRAKAVAFAENEAVMIPSPFTSSIPPISTLDTEEKGQEPENPTPGSKSKPKKSVRITAEVPGSELTILD</sequence>
<keyword evidence="8" id="KW-1185">Reference proteome</keyword>
<keyword evidence="1" id="KW-0547">Nucleotide-binding</keyword>
<name>A0A0D2H7F3_9EURO</name>
<dbReference type="GO" id="GO:0016787">
    <property type="term" value="F:hydrolase activity"/>
    <property type="evidence" value="ECO:0007669"/>
    <property type="project" value="UniProtKB-KW"/>
</dbReference>
<dbReference type="Pfam" id="PF00176">
    <property type="entry name" value="SNF2-rel_dom"/>
    <property type="match status" value="1"/>
</dbReference>
<evidence type="ECO:0000313" key="7">
    <source>
        <dbReference type="EMBL" id="KIX06333.1"/>
    </source>
</evidence>
<dbReference type="PROSITE" id="PS51194">
    <property type="entry name" value="HELICASE_CTER"/>
    <property type="match status" value="1"/>
</dbReference>
<dbReference type="PANTHER" id="PTHR45626">
    <property type="entry name" value="TRANSCRIPTION TERMINATION FACTOR 2-RELATED"/>
    <property type="match status" value="1"/>
</dbReference>
<dbReference type="AlphaFoldDB" id="A0A0D2H7F3"/>
<evidence type="ECO:0000313" key="8">
    <source>
        <dbReference type="Proteomes" id="UP000053617"/>
    </source>
</evidence>
<dbReference type="Pfam" id="PF00271">
    <property type="entry name" value="Helicase_C"/>
    <property type="match status" value="1"/>
</dbReference>
<feature type="compositionally biased region" description="Polar residues" evidence="4">
    <location>
        <begin position="792"/>
        <end position="801"/>
    </location>
</feature>
<evidence type="ECO:0000256" key="3">
    <source>
        <dbReference type="ARBA" id="ARBA00022840"/>
    </source>
</evidence>
<evidence type="ECO:0000256" key="4">
    <source>
        <dbReference type="SAM" id="MobiDB-lite"/>
    </source>
</evidence>
<dbReference type="PROSITE" id="PS51192">
    <property type="entry name" value="HELICASE_ATP_BIND_1"/>
    <property type="match status" value="1"/>
</dbReference>
<organism evidence="7 8">
    <name type="scientific">Rhinocladiella mackenziei CBS 650.93</name>
    <dbReference type="NCBI Taxonomy" id="1442369"/>
    <lineage>
        <taxon>Eukaryota</taxon>
        <taxon>Fungi</taxon>
        <taxon>Dikarya</taxon>
        <taxon>Ascomycota</taxon>
        <taxon>Pezizomycotina</taxon>
        <taxon>Eurotiomycetes</taxon>
        <taxon>Chaetothyriomycetidae</taxon>
        <taxon>Chaetothyriales</taxon>
        <taxon>Herpotrichiellaceae</taxon>
        <taxon>Rhinocladiella</taxon>
    </lineage>
</organism>
<feature type="region of interest" description="Disordered" evidence="4">
    <location>
        <begin position="1060"/>
        <end position="1175"/>
    </location>
</feature>
<dbReference type="PANTHER" id="PTHR45626:SF51">
    <property type="entry name" value="SNF2-RELATED DOMAIN-CONTAINING PROTEIN"/>
    <property type="match status" value="1"/>
</dbReference>
<dbReference type="Gene3D" id="3.40.50.300">
    <property type="entry name" value="P-loop containing nucleotide triphosphate hydrolases"/>
    <property type="match status" value="2"/>
</dbReference>
<dbReference type="InterPro" id="IPR014001">
    <property type="entry name" value="Helicase_ATP-bd"/>
</dbReference>
<keyword evidence="3" id="KW-0067">ATP-binding</keyword>
<feature type="domain" description="Helicase C-terminal" evidence="6">
    <location>
        <begin position="875"/>
        <end position="1031"/>
    </location>
</feature>
<dbReference type="Proteomes" id="UP000053617">
    <property type="component" value="Unassembled WGS sequence"/>
</dbReference>
<feature type="compositionally biased region" description="Basic and acidic residues" evidence="4">
    <location>
        <begin position="780"/>
        <end position="789"/>
    </location>
</feature>
<feature type="region of interest" description="Disordered" evidence="4">
    <location>
        <begin position="780"/>
        <end position="854"/>
    </location>
</feature>
<evidence type="ECO:0000259" key="6">
    <source>
        <dbReference type="PROSITE" id="PS51194"/>
    </source>
</evidence>
<dbReference type="STRING" id="1442369.A0A0D2H7F3"/>
<feature type="compositionally biased region" description="Low complexity" evidence="4">
    <location>
        <begin position="1122"/>
        <end position="1135"/>
    </location>
</feature>
<dbReference type="InterPro" id="IPR049730">
    <property type="entry name" value="SNF2/RAD54-like_C"/>
</dbReference>
<dbReference type="SUPFAM" id="SSF52540">
    <property type="entry name" value="P-loop containing nucleoside triphosphate hydrolases"/>
    <property type="match status" value="2"/>
</dbReference>
<dbReference type="CDD" id="cd18008">
    <property type="entry name" value="DEXDc_SHPRH-like"/>
    <property type="match status" value="1"/>
</dbReference>
<dbReference type="RefSeq" id="XP_013273469.1">
    <property type="nucleotide sequence ID" value="XM_013418015.1"/>
</dbReference>
<evidence type="ECO:0000259" key="5">
    <source>
        <dbReference type="PROSITE" id="PS51192"/>
    </source>
</evidence>
<gene>
    <name evidence="7" type="ORF">Z518_04309</name>
</gene>
<dbReference type="CDD" id="cd18793">
    <property type="entry name" value="SF2_C_SNF"/>
    <property type="match status" value="1"/>
</dbReference>
<feature type="compositionally biased region" description="Polar residues" evidence="4">
    <location>
        <begin position="833"/>
        <end position="854"/>
    </location>
</feature>
<dbReference type="InterPro" id="IPR050628">
    <property type="entry name" value="SNF2_RAD54_helicase_TF"/>
</dbReference>
<dbReference type="SMART" id="SM00487">
    <property type="entry name" value="DEXDc"/>
    <property type="match status" value="1"/>
</dbReference>
<keyword evidence="2" id="KW-0378">Hydrolase</keyword>
<feature type="domain" description="Helicase ATP-binding" evidence="5">
    <location>
        <begin position="352"/>
        <end position="494"/>
    </location>
</feature>
<protein>
    <recommendedName>
        <fullName evidence="9">Helicase C-terminal domain-containing protein</fullName>
    </recommendedName>
</protein>
<accession>A0A0D2H7F3</accession>
<evidence type="ECO:0000256" key="1">
    <source>
        <dbReference type="ARBA" id="ARBA00022741"/>
    </source>
</evidence>
<dbReference type="GO" id="GO:0005524">
    <property type="term" value="F:ATP binding"/>
    <property type="evidence" value="ECO:0007669"/>
    <property type="project" value="UniProtKB-KW"/>
</dbReference>
<dbReference type="InterPro" id="IPR027417">
    <property type="entry name" value="P-loop_NTPase"/>
</dbReference>
<dbReference type="HOGENOM" id="CLU_003233_0_1_1"/>
<dbReference type="GO" id="GO:0008094">
    <property type="term" value="F:ATP-dependent activity, acting on DNA"/>
    <property type="evidence" value="ECO:0007669"/>
    <property type="project" value="TreeGrafter"/>
</dbReference>
<dbReference type="EMBL" id="KN847477">
    <property type="protein sequence ID" value="KIX06333.1"/>
    <property type="molecule type" value="Genomic_DNA"/>
</dbReference>
<dbReference type="GeneID" id="25292380"/>
<proteinExistence type="predicted"/>
<reference evidence="7 8" key="1">
    <citation type="submission" date="2015-01" db="EMBL/GenBank/DDBJ databases">
        <title>The Genome Sequence of Rhinocladiella mackenzie CBS 650.93.</title>
        <authorList>
            <consortium name="The Broad Institute Genomics Platform"/>
            <person name="Cuomo C."/>
            <person name="de Hoog S."/>
            <person name="Gorbushina A."/>
            <person name="Stielow B."/>
            <person name="Teixiera M."/>
            <person name="Abouelleil A."/>
            <person name="Chapman S.B."/>
            <person name="Priest M."/>
            <person name="Young S.K."/>
            <person name="Wortman J."/>
            <person name="Nusbaum C."/>
            <person name="Birren B."/>
        </authorList>
    </citation>
    <scope>NUCLEOTIDE SEQUENCE [LARGE SCALE GENOMIC DNA]</scope>
    <source>
        <strain evidence="7 8">CBS 650.93</strain>
    </source>
</reference>
<dbReference type="GO" id="GO:0005634">
    <property type="term" value="C:nucleus"/>
    <property type="evidence" value="ECO:0007669"/>
    <property type="project" value="TreeGrafter"/>
</dbReference>
<dbReference type="OrthoDB" id="2801544at2759"/>
<evidence type="ECO:0008006" key="9">
    <source>
        <dbReference type="Google" id="ProtNLM"/>
    </source>
</evidence>
<dbReference type="InterPro" id="IPR001650">
    <property type="entry name" value="Helicase_C-like"/>
</dbReference>
<dbReference type="GO" id="GO:0006281">
    <property type="term" value="P:DNA repair"/>
    <property type="evidence" value="ECO:0007669"/>
    <property type="project" value="TreeGrafter"/>
</dbReference>
<evidence type="ECO:0000256" key="2">
    <source>
        <dbReference type="ARBA" id="ARBA00022801"/>
    </source>
</evidence>